<evidence type="ECO:0000313" key="3">
    <source>
        <dbReference type="Proteomes" id="UP001171916"/>
    </source>
</evidence>
<reference evidence="2" key="1">
    <citation type="submission" date="2023-06" db="EMBL/GenBank/DDBJ databases">
        <title>Robiginitalea aurantiacus sp. nov. and Algoriphagus sediminis sp. nov., isolated from coastal sediment.</title>
        <authorList>
            <person name="Zhou Z.Y."/>
            <person name="An J."/>
            <person name="Jia Y.W."/>
            <person name="Du Z.J."/>
        </authorList>
    </citation>
    <scope>NUCLEOTIDE SEQUENCE</scope>
    <source>
        <strain evidence="2">C2-7</strain>
    </source>
</reference>
<proteinExistence type="predicted"/>
<feature type="domain" description="DUF5655" evidence="1">
    <location>
        <begin position="74"/>
        <end position="179"/>
    </location>
</feature>
<name>A0ABT7YAF2_9BACT</name>
<organism evidence="2 3">
    <name type="scientific">Algoriphagus sediminis</name>
    <dbReference type="NCBI Taxonomy" id="3057113"/>
    <lineage>
        <taxon>Bacteria</taxon>
        <taxon>Pseudomonadati</taxon>
        <taxon>Bacteroidota</taxon>
        <taxon>Cytophagia</taxon>
        <taxon>Cytophagales</taxon>
        <taxon>Cyclobacteriaceae</taxon>
        <taxon>Algoriphagus</taxon>
    </lineage>
</organism>
<accession>A0ABT7YAF2</accession>
<dbReference type="InterPro" id="IPR025629">
    <property type="entry name" value="DUF4287"/>
</dbReference>
<dbReference type="InterPro" id="IPR043714">
    <property type="entry name" value="DUF5655"/>
</dbReference>
<comment type="caution">
    <text evidence="2">The sequence shown here is derived from an EMBL/GenBank/DDBJ whole genome shotgun (WGS) entry which is preliminary data.</text>
</comment>
<dbReference type="EMBL" id="JAUEPH010000002">
    <property type="protein sequence ID" value="MDN3203496.1"/>
    <property type="molecule type" value="Genomic_DNA"/>
</dbReference>
<dbReference type="Proteomes" id="UP001171916">
    <property type="component" value="Unassembled WGS sequence"/>
</dbReference>
<keyword evidence="3" id="KW-1185">Reference proteome</keyword>
<dbReference type="RefSeq" id="WP_289999057.1">
    <property type="nucleotide sequence ID" value="NZ_JAUEPH010000002.1"/>
</dbReference>
<gene>
    <name evidence="2" type="ORF">QVH07_05030</name>
</gene>
<dbReference type="Pfam" id="PF14117">
    <property type="entry name" value="DUF4287"/>
    <property type="match status" value="1"/>
</dbReference>
<protein>
    <submittedName>
        <fullName evidence="2">DUF4287 domain-containing protein</fullName>
    </submittedName>
</protein>
<sequence>MDQEQKMIQNLKEKYSKSLSEWIEIVKAENLEKHGQIVKYLKSEHGFTHGFANLVAHKTLKSDAGSSDATDLISQQYKGKEHFKPLYESLKSEIGKFGSDIEFLPKKAYTSVKRKKQFAMLIPATKTRFDVGINLKGVEPQGILEADTKSSGMVSHRVVINHEEQYSRELIDWLKKAYEAAG</sequence>
<evidence type="ECO:0000313" key="2">
    <source>
        <dbReference type="EMBL" id="MDN3203496.1"/>
    </source>
</evidence>
<dbReference type="Pfam" id="PF18899">
    <property type="entry name" value="DUF5655"/>
    <property type="match status" value="1"/>
</dbReference>
<evidence type="ECO:0000259" key="1">
    <source>
        <dbReference type="Pfam" id="PF18899"/>
    </source>
</evidence>